<dbReference type="Gene3D" id="3.40.1000.10">
    <property type="entry name" value="Mog1/PsbP, alpha/beta/alpha sandwich"/>
    <property type="match status" value="1"/>
</dbReference>
<evidence type="ECO:0000313" key="2">
    <source>
        <dbReference type="Proteomes" id="UP000775129"/>
    </source>
</evidence>
<dbReference type="EMBL" id="DYWO01000392">
    <property type="protein sequence ID" value="HJF50719.1"/>
    <property type="molecule type" value="Genomic_DNA"/>
</dbReference>
<comment type="caution">
    <text evidence="1">The sequence shown here is derived from an EMBL/GenBank/DDBJ whole genome shotgun (WGS) entry which is preliminary data.</text>
</comment>
<name>A0A921GR40_9MICO</name>
<dbReference type="AlphaFoldDB" id="A0A921GR40"/>
<reference evidence="1" key="2">
    <citation type="submission" date="2021-09" db="EMBL/GenBank/DDBJ databases">
        <authorList>
            <person name="Gilroy R."/>
        </authorList>
    </citation>
    <scope>NUCLEOTIDE SEQUENCE</scope>
    <source>
        <strain evidence="1">1647</strain>
    </source>
</reference>
<organism evidence="1 2">
    <name type="scientific">Brachybacterium paraconglomeratum</name>
    <dbReference type="NCBI Taxonomy" id="173362"/>
    <lineage>
        <taxon>Bacteria</taxon>
        <taxon>Bacillati</taxon>
        <taxon>Actinomycetota</taxon>
        <taxon>Actinomycetes</taxon>
        <taxon>Micrococcales</taxon>
        <taxon>Dermabacteraceae</taxon>
        <taxon>Brachybacterium</taxon>
    </lineage>
</organism>
<dbReference type="Proteomes" id="UP000775129">
    <property type="component" value="Unassembled WGS sequence"/>
</dbReference>
<reference evidence="1" key="1">
    <citation type="journal article" date="2021" name="PeerJ">
        <title>Extensive microbial diversity within the chicken gut microbiome revealed by metagenomics and culture.</title>
        <authorList>
            <person name="Gilroy R."/>
            <person name="Ravi A."/>
            <person name="Getino M."/>
            <person name="Pursley I."/>
            <person name="Horton D.L."/>
            <person name="Alikhan N.F."/>
            <person name="Baker D."/>
            <person name="Gharbi K."/>
            <person name="Hall N."/>
            <person name="Watson M."/>
            <person name="Adriaenssens E.M."/>
            <person name="Foster-Nyarko E."/>
            <person name="Jarju S."/>
            <person name="Secka A."/>
            <person name="Antonio M."/>
            <person name="Oren A."/>
            <person name="Chaudhuri R.R."/>
            <person name="La Ragione R."/>
            <person name="Hildebrand F."/>
            <person name="Pallen M.J."/>
        </authorList>
    </citation>
    <scope>NUCLEOTIDE SEQUENCE</scope>
    <source>
        <strain evidence="1">1647</strain>
    </source>
</reference>
<sequence length="166" mass="17967">MPSELTTHDVKIPGIDELSVSIGVPATWATRELDEPPSFLAHMPSEDAGPFGDNLVVGIERLGPDAPEDLEELQGLFYAQAFANVPDFHAIDDRPLEVAGVEGWLRVSLQTAPPGITAVNRQVFTRRGDLLVTISLTTMALRDREVDGLFQNILDSCTVVTTEGDA</sequence>
<evidence type="ECO:0008006" key="3">
    <source>
        <dbReference type="Google" id="ProtNLM"/>
    </source>
</evidence>
<evidence type="ECO:0000313" key="1">
    <source>
        <dbReference type="EMBL" id="HJF50719.1"/>
    </source>
</evidence>
<gene>
    <name evidence="1" type="ORF">K8W24_13175</name>
</gene>
<accession>A0A921GR40</accession>
<proteinExistence type="predicted"/>
<protein>
    <recommendedName>
        <fullName evidence="3">DUF1795 domain-containing protein</fullName>
    </recommendedName>
</protein>